<dbReference type="PANTHER" id="PTHR43751">
    <property type="entry name" value="SULFATASE"/>
    <property type="match status" value="1"/>
</dbReference>
<dbReference type="InterPro" id="IPR000917">
    <property type="entry name" value="Sulfatase_N"/>
</dbReference>
<reference evidence="3 4" key="1">
    <citation type="submission" date="2016-10" db="EMBL/GenBank/DDBJ databases">
        <authorList>
            <person name="de Groot N.N."/>
        </authorList>
    </citation>
    <scope>NUCLEOTIDE SEQUENCE [LARGE SCALE GENOMIC DNA]</scope>
    <source>
        <strain evidence="3 4">BS3662</strain>
    </source>
</reference>
<dbReference type="EMBL" id="FNTY01000002">
    <property type="protein sequence ID" value="SEE54457.1"/>
    <property type="molecule type" value="Genomic_DNA"/>
</dbReference>
<keyword evidence="1" id="KW-0472">Membrane</keyword>
<dbReference type="AlphaFoldDB" id="A0A1H5JQG6"/>
<dbReference type="SUPFAM" id="SSF53649">
    <property type="entry name" value="Alkaline phosphatase-like"/>
    <property type="match status" value="1"/>
</dbReference>
<gene>
    <name evidence="3" type="ORF">SAMN04490194_2712</name>
</gene>
<name>A0A1H5JQG6_9PSED</name>
<sequence length="626" mass="71168">MWKRAYLLNITALLAVSIFLVPKIILIEFFSKRWIDTGVSSIFLFLLQDLILCAIIYLIITSTLSKNKFYFYVLSIASGVILLCLLLDMRVRELWLKPLDFSLINYSLQNASDLISGAEIFFKQISGFGLTFRFIVFILFLAYLTTWLLVGLVTYKTHKHQKAIIEENTKHRTLFISFLATLFLWSIFTKDARYDLNTNIFTNPLIAAFKSIISLNSTQAVTQLEFEQPAYPLSAINEIQKLNPQPTPDFNNLVVIVLESVRWNSIFGAGVNTGEKYPVFAKLSREGMLSKSYVSVPHSSKGYYSILTGLHAYPDIEIKEAMKLYQPSIIHELKNKKNMEAVAFSSLFLQFENMDGFLKSVGVPNAYVVSDISPVKNHHQSSFGESDEHLFSSSVSHLKDITHKGKGFIALYFPFAAHYPYNCTPHSTSQTTIERYEECIMKTDTLIGEMLDKFDTSGILNSTLFVFVGDHGESFGEHGLFIHNSSMHEEEVAVPLIFWANGKVLSKNTSTTSHQTDIVPTIADFFGVTDSSLNIQGVSLLREQGKRVFFMSTFFDELSSALVEYPHKYIYEYSPDTMTKYNLEDDPQEKSPQSVLGNEFNTIKNRLLSYNAYQKTVFAKEPEQTE</sequence>
<accession>A0A1H5JQG6</accession>
<feature type="transmembrane region" description="Helical" evidence="1">
    <location>
        <begin position="130"/>
        <end position="153"/>
    </location>
</feature>
<feature type="transmembrane region" description="Helical" evidence="1">
    <location>
        <begin position="69"/>
        <end position="87"/>
    </location>
</feature>
<feature type="domain" description="Sulfatase N-terminal" evidence="2">
    <location>
        <begin position="252"/>
        <end position="528"/>
    </location>
</feature>
<dbReference type="PANTHER" id="PTHR43751:SF3">
    <property type="entry name" value="SULFATASE N-TERMINAL DOMAIN-CONTAINING PROTEIN"/>
    <property type="match status" value="1"/>
</dbReference>
<evidence type="ECO:0000259" key="2">
    <source>
        <dbReference type="Pfam" id="PF00884"/>
    </source>
</evidence>
<keyword evidence="1" id="KW-1133">Transmembrane helix</keyword>
<protein>
    <submittedName>
        <fullName evidence="3">Sulfatase</fullName>
    </submittedName>
</protein>
<dbReference type="Pfam" id="PF00884">
    <property type="entry name" value="Sulfatase"/>
    <property type="match status" value="1"/>
</dbReference>
<evidence type="ECO:0000256" key="1">
    <source>
        <dbReference type="SAM" id="Phobius"/>
    </source>
</evidence>
<dbReference type="RefSeq" id="WP_084321663.1">
    <property type="nucleotide sequence ID" value="NZ_FNTY01000002.1"/>
</dbReference>
<keyword evidence="1" id="KW-0812">Transmembrane</keyword>
<dbReference type="Proteomes" id="UP000198985">
    <property type="component" value="Unassembled WGS sequence"/>
</dbReference>
<evidence type="ECO:0000313" key="4">
    <source>
        <dbReference type="Proteomes" id="UP000198985"/>
    </source>
</evidence>
<dbReference type="InterPro" id="IPR017850">
    <property type="entry name" value="Alkaline_phosphatase_core_sf"/>
</dbReference>
<proteinExistence type="predicted"/>
<dbReference type="InterPro" id="IPR052701">
    <property type="entry name" value="GAG_Ulvan_Degrading_Sulfatases"/>
</dbReference>
<dbReference type="Gene3D" id="3.40.720.10">
    <property type="entry name" value="Alkaline Phosphatase, subunit A"/>
    <property type="match status" value="1"/>
</dbReference>
<feature type="transmembrane region" description="Helical" evidence="1">
    <location>
        <begin position="42"/>
        <end position="63"/>
    </location>
</feature>
<feature type="transmembrane region" description="Helical" evidence="1">
    <location>
        <begin position="6"/>
        <end position="30"/>
    </location>
</feature>
<feature type="transmembrane region" description="Helical" evidence="1">
    <location>
        <begin position="173"/>
        <end position="189"/>
    </location>
</feature>
<organism evidence="3 4">
    <name type="scientific">Pseudomonas migulae</name>
    <dbReference type="NCBI Taxonomy" id="78543"/>
    <lineage>
        <taxon>Bacteria</taxon>
        <taxon>Pseudomonadati</taxon>
        <taxon>Pseudomonadota</taxon>
        <taxon>Gammaproteobacteria</taxon>
        <taxon>Pseudomonadales</taxon>
        <taxon>Pseudomonadaceae</taxon>
        <taxon>Pseudomonas</taxon>
    </lineage>
</organism>
<evidence type="ECO:0000313" key="3">
    <source>
        <dbReference type="EMBL" id="SEE54457.1"/>
    </source>
</evidence>